<keyword evidence="2" id="KW-1185">Reference proteome</keyword>
<protein>
    <submittedName>
        <fullName evidence="1">Uncharacterized protein</fullName>
    </submittedName>
</protein>
<evidence type="ECO:0000313" key="2">
    <source>
        <dbReference type="Proteomes" id="UP000634136"/>
    </source>
</evidence>
<gene>
    <name evidence="1" type="ORF">G2W53_034057</name>
</gene>
<organism evidence="1 2">
    <name type="scientific">Senna tora</name>
    <dbReference type="NCBI Taxonomy" id="362788"/>
    <lineage>
        <taxon>Eukaryota</taxon>
        <taxon>Viridiplantae</taxon>
        <taxon>Streptophyta</taxon>
        <taxon>Embryophyta</taxon>
        <taxon>Tracheophyta</taxon>
        <taxon>Spermatophyta</taxon>
        <taxon>Magnoliopsida</taxon>
        <taxon>eudicotyledons</taxon>
        <taxon>Gunneridae</taxon>
        <taxon>Pentapetalae</taxon>
        <taxon>rosids</taxon>
        <taxon>fabids</taxon>
        <taxon>Fabales</taxon>
        <taxon>Fabaceae</taxon>
        <taxon>Caesalpinioideae</taxon>
        <taxon>Cassia clade</taxon>
        <taxon>Senna</taxon>
    </lineage>
</organism>
<dbReference type="Proteomes" id="UP000634136">
    <property type="component" value="Unassembled WGS sequence"/>
</dbReference>
<reference evidence="1" key="1">
    <citation type="submission" date="2020-09" db="EMBL/GenBank/DDBJ databases">
        <title>Genome-Enabled Discovery of Anthraquinone Biosynthesis in Senna tora.</title>
        <authorList>
            <person name="Kang S.-H."/>
            <person name="Pandey R.P."/>
            <person name="Lee C.-M."/>
            <person name="Sim J.-S."/>
            <person name="Jeong J.-T."/>
            <person name="Choi B.-S."/>
            <person name="Jung M."/>
            <person name="Ginzburg D."/>
            <person name="Zhao K."/>
            <person name="Won S.Y."/>
            <person name="Oh T.-J."/>
            <person name="Yu Y."/>
            <person name="Kim N.-H."/>
            <person name="Lee O.R."/>
            <person name="Lee T.-H."/>
            <person name="Bashyal P."/>
            <person name="Kim T.-S."/>
            <person name="Lee W.-H."/>
            <person name="Kawkins C."/>
            <person name="Kim C.-K."/>
            <person name="Kim J.S."/>
            <person name="Ahn B.O."/>
            <person name="Rhee S.Y."/>
            <person name="Sohng J.K."/>
        </authorList>
    </citation>
    <scope>NUCLEOTIDE SEQUENCE</scope>
    <source>
        <tissue evidence="1">Leaf</tissue>
    </source>
</reference>
<proteinExistence type="predicted"/>
<name>A0A834WBJ4_9FABA</name>
<dbReference type="EMBL" id="JAAIUW010000010">
    <property type="protein sequence ID" value="KAF7813081.1"/>
    <property type="molecule type" value="Genomic_DNA"/>
</dbReference>
<dbReference type="AlphaFoldDB" id="A0A834WBJ4"/>
<accession>A0A834WBJ4</accession>
<comment type="caution">
    <text evidence="1">The sequence shown here is derived from an EMBL/GenBank/DDBJ whole genome shotgun (WGS) entry which is preliminary data.</text>
</comment>
<evidence type="ECO:0000313" key="1">
    <source>
        <dbReference type="EMBL" id="KAF7813081.1"/>
    </source>
</evidence>
<sequence>MDVKANFVGSHNKRFHQTLATTFIFPFLLTRIANFGFSYQHLDLLAPLPSKNLDLQQRNEISIGRERHKAYSLSIRFCTIPKTSAAIREGVDHHRHREMHTIHSPGFIMIFRICFDIVSESSKPFFGAIVDRILGSQI</sequence>